<dbReference type="AlphaFoldDB" id="A0A1G2CJA9"/>
<dbReference type="InterPro" id="IPR016047">
    <property type="entry name" value="M23ase_b-sheet_dom"/>
</dbReference>
<dbReference type="Gene3D" id="2.70.70.10">
    <property type="entry name" value="Glucose Permease (Domain IIA)"/>
    <property type="match status" value="1"/>
</dbReference>
<reference evidence="4 5" key="1">
    <citation type="journal article" date="2016" name="Nat. Commun.">
        <title>Thousands of microbial genomes shed light on interconnected biogeochemical processes in an aquifer system.</title>
        <authorList>
            <person name="Anantharaman K."/>
            <person name="Brown C.T."/>
            <person name="Hug L.A."/>
            <person name="Sharon I."/>
            <person name="Castelle C.J."/>
            <person name="Probst A.J."/>
            <person name="Thomas B.C."/>
            <person name="Singh A."/>
            <person name="Wilkins M.J."/>
            <person name="Karaoz U."/>
            <person name="Brodie E.L."/>
            <person name="Williams K.H."/>
            <person name="Hubbard S.S."/>
            <person name="Banfield J.F."/>
        </authorList>
    </citation>
    <scope>NUCLEOTIDE SEQUENCE [LARGE SCALE GENOMIC DNA]</scope>
</reference>
<evidence type="ECO:0000313" key="4">
    <source>
        <dbReference type="EMBL" id="OGZ00820.1"/>
    </source>
</evidence>
<dbReference type="EMBL" id="MHLC01000026">
    <property type="protein sequence ID" value="OGZ00820.1"/>
    <property type="molecule type" value="Genomic_DNA"/>
</dbReference>
<comment type="caution">
    <text evidence="4">The sequence shown here is derived from an EMBL/GenBank/DDBJ whole genome shotgun (WGS) entry which is preliminary data.</text>
</comment>
<feature type="chain" id="PRO_5009582330" description="M23ase beta-sheet core domain-containing protein" evidence="2">
    <location>
        <begin position="21"/>
        <end position="276"/>
    </location>
</feature>
<keyword evidence="1 2" id="KW-0732">Signal</keyword>
<name>A0A1G2CJA9_9BACT</name>
<accession>A0A1G2CJA9</accession>
<sequence length="276" mass="29505">MNRIILSCFIVILLPIAARAETPLALSPKTLFQGDAVVVSFSKNPRSATFDGAAISVFPYAGAYRAVFGVSATKPPGAYVLRVDFADGTVQEQTVAVRAKKFPLVVLGIPEKLGLTPTGLVNKLQTEKVILDEIFGKKAENVFFSSQFGLALADNRRVGSVFGEIRQTGETQIRHMGTDFTAKKGAAVGAINAGLVRKAYVDAVYGNLVIVDHGQGIFSFYIHLDTIRVKEGAALKKGSLVGTVGNTGYAETPHLHLSIKINGVSVDPISFVRNLQ</sequence>
<dbReference type="InterPro" id="IPR011055">
    <property type="entry name" value="Dup_hybrid_motif"/>
</dbReference>
<dbReference type="Pfam" id="PF01551">
    <property type="entry name" value="Peptidase_M23"/>
    <property type="match status" value="1"/>
</dbReference>
<gene>
    <name evidence="4" type="ORF">A3A43_02375</name>
</gene>
<dbReference type="GO" id="GO:0004222">
    <property type="term" value="F:metalloendopeptidase activity"/>
    <property type="evidence" value="ECO:0007669"/>
    <property type="project" value="TreeGrafter"/>
</dbReference>
<dbReference type="Proteomes" id="UP000178495">
    <property type="component" value="Unassembled WGS sequence"/>
</dbReference>
<dbReference type="SUPFAM" id="SSF51261">
    <property type="entry name" value="Duplicated hybrid motif"/>
    <property type="match status" value="1"/>
</dbReference>
<proteinExistence type="predicted"/>
<dbReference type="PANTHER" id="PTHR21666:SF289">
    <property type="entry name" value="L-ALA--D-GLU ENDOPEPTIDASE"/>
    <property type="match status" value="1"/>
</dbReference>
<feature type="signal peptide" evidence="2">
    <location>
        <begin position="1"/>
        <end position="20"/>
    </location>
</feature>
<evidence type="ECO:0000256" key="2">
    <source>
        <dbReference type="SAM" id="SignalP"/>
    </source>
</evidence>
<evidence type="ECO:0000256" key="1">
    <source>
        <dbReference type="ARBA" id="ARBA00022729"/>
    </source>
</evidence>
<organism evidence="4 5">
    <name type="scientific">Candidatus Liptonbacteria bacterium RIFCSPLOWO2_01_FULL_56_20</name>
    <dbReference type="NCBI Taxonomy" id="1798652"/>
    <lineage>
        <taxon>Bacteria</taxon>
        <taxon>Candidatus Liptoniibacteriota</taxon>
    </lineage>
</organism>
<evidence type="ECO:0000259" key="3">
    <source>
        <dbReference type="Pfam" id="PF01551"/>
    </source>
</evidence>
<dbReference type="STRING" id="1798652.A3A43_02375"/>
<feature type="domain" description="M23ase beta-sheet core" evidence="3">
    <location>
        <begin position="175"/>
        <end position="268"/>
    </location>
</feature>
<evidence type="ECO:0000313" key="5">
    <source>
        <dbReference type="Proteomes" id="UP000178495"/>
    </source>
</evidence>
<dbReference type="Gene3D" id="2.60.40.1590">
    <property type="entry name" value="Peptidoglycan hydrolase domains"/>
    <property type="match status" value="1"/>
</dbReference>
<dbReference type="InterPro" id="IPR050570">
    <property type="entry name" value="Cell_wall_metabolism_enzyme"/>
</dbReference>
<protein>
    <recommendedName>
        <fullName evidence="3">M23ase beta-sheet core domain-containing protein</fullName>
    </recommendedName>
</protein>
<dbReference type="CDD" id="cd12797">
    <property type="entry name" value="M23_peptidase"/>
    <property type="match status" value="1"/>
</dbReference>
<dbReference type="PANTHER" id="PTHR21666">
    <property type="entry name" value="PEPTIDASE-RELATED"/>
    <property type="match status" value="1"/>
</dbReference>